<evidence type="ECO:0000313" key="4">
    <source>
        <dbReference type="Proteomes" id="UP000234382"/>
    </source>
</evidence>
<feature type="signal peptide" evidence="1">
    <location>
        <begin position="1"/>
        <end position="37"/>
    </location>
</feature>
<dbReference type="InterPro" id="IPR019197">
    <property type="entry name" value="Biotin-prot_ligase_N"/>
</dbReference>
<dbReference type="AlphaFoldDB" id="A0A2H1KIR2"/>
<dbReference type="PROSITE" id="PS51257">
    <property type="entry name" value="PROKAR_LIPOPROTEIN"/>
    <property type="match status" value="1"/>
</dbReference>
<dbReference type="Pfam" id="PF09825">
    <property type="entry name" value="BPL_N"/>
    <property type="match status" value="1"/>
</dbReference>
<protein>
    <recommendedName>
        <fullName evidence="2">Biotin-protein ligase N-terminal domain-containing protein</fullName>
    </recommendedName>
</protein>
<gene>
    <name evidence="3" type="ORF">BI49514_03075</name>
</gene>
<organism evidence="3 4">
    <name type="scientific">Brevibacterium iodinum ATCC 49514</name>
    <dbReference type="NCBI Taxonomy" id="1255616"/>
    <lineage>
        <taxon>Bacteria</taxon>
        <taxon>Bacillati</taxon>
        <taxon>Actinomycetota</taxon>
        <taxon>Actinomycetes</taxon>
        <taxon>Micrococcales</taxon>
        <taxon>Brevibacteriaceae</taxon>
        <taxon>Brevibacterium</taxon>
    </lineage>
</organism>
<evidence type="ECO:0000256" key="1">
    <source>
        <dbReference type="SAM" id="SignalP"/>
    </source>
</evidence>
<evidence type="ECO:0000259" key="2">
    <source>
        <dbReference type="Pfam" id="PF09825"/>
    </source>
</evidence>
<dbReference type="Proteomes" id="UP000234382">
    <property type="component" value="Unassembled WGS sequence"/>
</dbReference>
<sequence>MMDEVKRAGIMTAPIRRAVAALLVGLFTAAASVGCAAADTSSPDSPLVAVYRGEAACDGCPATVAQRLRASFTDAEVVFIGRGERLPLQADSLADVDLYVQPGGGDDIDAAAEALPPRFVGGLEQYVAAGGRYLGLCMGAYLAGPVAFRLVESDLDGEVGRPEFPVTDSRETVVDVAWDGHHRQTFFQEGAVLPPPEDRADVFARYGNGDIAAARYDHGDGMAGLVGPHPEADQTWLDEAGIADPDGDDWNYAVPFVAALLD</sequence>
<dbReference type="InterPro" id="IPR029062">
    <property type="entry name" value="Class_I_gatase-like"/>
</dbReference>
<dbReference type="SUPFAM" id="SSF52317">
    <property type="entry name" value="Class I glutamine amidotransferase-like"/>
    <property type="match status" value="1"/>
</dbReference>
<keyword evidence="1" id="KW-0732">Signal</keyword>
<keyword evidence="4" id="KW-1185">Reference proteome</keyword>
<reference evidence="4" key="1">
    <citation type="submission" date="2017-03" db="EMBL/GenBank/DDBJ databases">
        <authorList>
            <person name="Monnet C."/>
        </authorList>
    </citation>
    <scope>NUCLEOTIDE SEQUENCE [LARGE SCALE GENOMIC DNA]</scope>
    <source>
        <strain evidence="4">ATCC 49514</strain>
    </source>
</reference>
<dbReference type="Gene3D" id="3.40.50.880">
    <property type="match status" value="1"/>
</dbReference>
<accession>A0A2H1KIR2</accession>
<evidence type="ECO:0000313" key="3">
    <source>
        <dbReference type="EMBL" id="SMX99438.1"/>
    </source>
</evidence>
<dbReference type="EMBL" id="FXYX01000035">
    <property type="protein sequence ID" value="SMX99438.1"/>
    <property type="molecule type" value="Genomic_DNA"/>
</dbReference>
<feature type="domain" description="Biotin-protein ligase N-terminal" evidence="2">
    <location>
        <begin position="48"/>
        <end position="148"/>
    </location>
</feature>
<feature type="chain" id="PRO_5039384794" description="Biotin-protein ligase N-terminal domain-containing protein" evidence="1">
    <location>
        <begin position="38"/>
        <end position="262"/>
    </location>
</feature>
<name>A0A2H1KIR2_9MICO</name>
<proteinExistence type="predicted"/>